<dbReference type="InterPro" id="IPR000477">
    <property type="entry name" value="RT_dom"/>
</dbReference>
<dbReference type="EnsemblMetazoa" id="SCAU012646-RA">
    <property type="protein sequence ID" value="SCAU012646-PA"/>
    <property type="gene ID" value="SCAU012646"/>
</dbReference>
<name>A0A1I8Q045_STOCA</name>
<sequence>MKKHLSPFPESYEMALKRLYYVENQMARNSEYASACVLIAAHWSAKYKREGIRIVFDAAAEVQNVSLSKCLLRGPDFNNTLISTIFKFREAPVAVCGDIKEMFHQIKIAKEDQDCQRFLWRNGDQNKKVEVYVMQRMIFGVTCSPTIAQFIENLNAQRFLEEVPRAVHGIIDRHYVDDYVECFDTEDEAVSVVKDVIKIHSASGFELRNIISNLERVVRSCGQSASGGNSCEFLNKDNIEIILGIYWFPSPDVFCFRINFHKVEKSILEFTKVPTKPEMLALNMSIYDPFGFLCKFMITSKILMQRIWKAGIGWDEELPIEIHRDWKL</sequence>
<dbReference type="AlphaFoldDB" id="A0A1I8Q045"/>
<evidence type="ECO:0000313" key="3">
    <source>
        <dbReference type="Proteomes" id="UP000095300"/>
    </source>
</evidence>
<protein>
    <recommendedName>
        <fullName evidence="1">Reverse transcriptase domain-containing protein</fullName>
    </recommendedName>
</protein>
<dbReference type="InterPro" id="IPR043128">
    <property type="entry name" value="Rev_trsase/Diguanyl_cyclase"/>
</dbReference>
<reference evidence="2" key="2">
    <citation type="submission" date="2020-05" db="UniProtKB">
        <authorList>
            <consortium name="EnsemblMetazoa"/>
        </authorList>
    </citation>
    <scope>IDENTIFICATION</scope>
    <source>
        <strain evidence="2">USDA</strain>
    </source>
</reference>
<feature type="domain" description="Reverse transcriptase" evidence="1">
    <location>
        <begin position="86"/>
        <end position="208"/>
    </location>
</feature>
<proteinExistence type="predicted"/>
<dbReference type="STRING" id="35570.A0A1I8Q045"/>
<organism evidence="2 3">
    <name type="scientific">Stomoxys calcitrans</name>
    <name type="common">Stable fly</name>
    <name type="synonym">Conops calcitrans</name>
    <dbReference type="NCBI Taxonomy" id="35570"/>
    <lineage>
        <taxon>Eukaryota</taxon>
        <taxon>Metazoa</taxon>
        <taxon>Ecdysozoa</taxon>
        <taxon>Arthropoda</taxon>
        <taxon>Hexapoda</taxon>
        <taxon>Insecta</taxon>
        <taxon>Pterygota</taxon>
        <taxon>Neoptera</taxon>
        <taxon>Endopterygota</taxon>
        <taxon>Diptera</taxon>
        <taxon>Brachycera</taxon>
        <taxon>Muscomorpha</taxon>
        <taxon>Muscoidea</taxon>
        <taxon>Muscidae</taxon>
        <taxon>Stomoxys</taxon>
    </lineage>
</organism>
<dbReference type="Pfam" id="PF05380">
    <property type="entry name" value="Peptidase_A17"/>
    <property type="match status" value="1"/>
</dbReference>
<keyword evidence="3" id="KW-1185">Reference proteome</keyword>
<dbReference type="SUPFAM" id="SSF56672">
    <property type="entry name" value="DNA/RNA polymerases"/>
    <property type="match status" value="1"/>
</dbReference>
<evidence type="ECO:0000313" key="2">
    <source>
        <dbReference type="EnsemblMetazoa" id="SCAU012646-PD"/>
    </source>
</evidence>
<dbReference type="Gene3D" id="3.30.70.270">
    <property type="match status" value="1"/>
</dbReference>
<dbReference type="Pfam" id="PF00078">
    <property type="entry name" value="RVT_1"/>
    <property type="match status" value="1"/>
</dbReference>
<accession>A0A1I8Q045</accession>
<dbReference type="InterPro" id="IPR008042">
    <property type="entry name" value="Retrotrans_Pao"/>
</dbReference>
<gene>
    <name evidence="2" type="primary">106090843</name>
</gene>
<dbReference type="Gene3D" id="3.10.10.10">
    <property type="entry name" value="HIV Type 1 Reverse Transcriptase, subunit A, domain 1"/>
    <property type="match status" value="1"/>
</dbReference>
<dbReference type="OrthoDB" id="6434680at2759"/>
<dbReference type="GO" id="GO:0071897">
    <property type="term" value="P:DNA biosynthetic process"/>
    <property type="evidence" value="ECO:0007669"/>
    <property type="project" value="UniProtKB-ARBA"/>
</dbReference>
<evidence type="ECO:0000259" key="1">
    <source>
        <dbReference type="Pfam" id="PF00078"/>
    </source>
</evidence>
<reference evidence="3" key="1">
    <citation type="submission" date="2015-05" db="EMBL/GenBank/DDBJ databases">
        <authorList>
            <person name="Wilson R.K."/>
            <person name="Warren W.C."/>
            <person name="Olafson P."/>
        </authorList>
    </citation>
    <scope>NUCLEOTIDE SEQUENCE [LARGE SCALE GENOMIC DNA]</scope>
    <source>
        <strain evidence="3">USDA</strain>
    </source>
</reference>
<dbReference type="VEuPathDB" id="VectorBase:SCAU012646"/>
<dbReference type="PANTHER" id="PTHR47331">
    <property type="entry name" value="PHD-TYPE DOMAIN-CONTAINING PROTEIN"/>
    <property type="match status" value="1"/>
</dbReference>
<dbReference type="EnsemblMetazoa" id="SCAU012646-RD">
    <property type="protein sequence ID" value="SCAU012646-PD"/>
    <property type="gene ID" value="SCAU012646"/>
</dbReference>
<dbReference type="Proteomes" id="UP000095300">
    <property type="component" value="Unassembled WGS sequence"/>
</dbReference>
<dbReference type="InterPro" id="IPR043502">
    <property type="entry name" value="DNA/RNA_pol_sf"/>
</dbReference>